<sequence length="273" mass="30598">MERPDRIALLGAEVDLVTPAEVMESVAAFAAAGRLAVIANHNSHSLYLLKREPQLAAFFRAADLIEIDSRPMILWAQLLGLPVRGRHRCTYLDWRADFWSLAEQKGWRVFYLGGAPGVAEAGAERLRQRWPGLNLAVRHGYFDARPESEENLEVVGQIREFDPHVVLVGMGMPRQEAWIHENRAAFRRGVFMPVGAAMDYEAGVQSVAPRWLGPIGLEWLYRLATQPRRLAFRYLVEPWSLLPAMGRDVAARLKRSRGRPGSAQAVGAGNGRR</sequence>
<reference evidence="4" key="1">
    <citation type="journal article" date="2019" name="Int. J. Syst. Evol. Microbiol.">
        <title>The Global Catalogue of Microorganisms (GCM) 10K type strain sequencing project: providing services to taxonomists for standard genome sequencing and annotation.</title>
        <authorList>
            <consortium name="The Broad Institute Genomics Platform"/>
            <consortium name="The Broad Institute Genome Sequencing Center for Infectious Disease"/>
            <person name="Wu L."/>
            <person name="Ma J."/>
        </authorList>
    </citation>
    <scope>NUCLEOTIDE SEQUENCE [LARGE SCALE GENOMIC DNA]</scope>
    <source>
        <strain evidence="4">DFY28</strain>
    </source>
</reference>
<protein>
    <submittedName>
        <fullName evidence="3">WecB/TagA/CpsF family glycosyltransferase</fullName>
    </submittedName>
</protein>
<evidence type="ECO:0000313" key="4">
    <source>
        <dbReference type="Proteomes" id="UP001597237"/>
    </source>
</evidence>
<keyword evidence="4" id="KW-1185">Reference proteome</keyword>
<organism evidence="3 4">
    <name type="scientific">Phenylobacterium terrae</name>
    <dbReference type="NCBI Taxonomy" id="2665495"/>
    <lineage>
        <taxon>Bacteria</taxon>
        <taxon>Pseudomonadati</taxon>
        <taxon>Pseudomonadota</taxon>
        <taxon>Alphaproteobacteria</taxon>
        <taxon>Caulobacterales</taxon>
        <taxon>Caulobacteraceae</taxon>
        <taxon>Phenylobacterium</taxon>
    </lineage>
</organism>
<name>A0ABW4N240_9CAUL</name>
<comment type="caution">
    <text evidence="3">The sequence shown here is derived from an EMBL/GenBank/DDBJ whole genome shotgun (WGS) entry which is preliminary data.</text>
</comment>
<gene>
    <name evidence="3" type="ORF">ACFSC0_11080</name>
</gene>
<evidence type="ECO:0000256" key="1">
    <source>
        <dbReference type="ARBA" id="ARBA00022676"/>
    </source>
</evidence>
<dbReference type="EMBL" id="JBHUEY010000001">
    <property type="protein sequence ID" value="MFD1783937.1"/>
    <property type="molecule type" value="Genomic_DNA"/>
</dbReference>
<evidence type="ECO:0000313" key="3">
    <source>
        <dbReference type="EMBL" id="MFD1783937.1"/>
    </source>
</evidence>
<keyword evidence="1" id="KW-0328">Glycosyltransferase</keyword>
<dbReference type="Proteomes" id="UP001597237">
    <property type="component" value="Unassembled WGS sequence"/>
</dbReference>
<dbReference type="RefSeq" id="WP_377282873.1">
    <property type="nucleotide sequence ID" value="NZ_JBHRSI010000008.1"/>
</dbReference>
<dbReference type="CDD" id="cd06533">
    <property type="entry name" value="Glyco_transf_WecG_TagA"/>
    <property type="match status" value="1"/>
</dbReference>
<proteinExistence type="predicted"/>
<dbReference type="PANTHER" id="PTHR34136">
    <property type="match status" value="1"/>
</dbReference>
<dbReference type="Pfam" id="PF03808">
    <property type="entry name" value="Glyco_tran_WecG"/>
    <property type="match status" value="1"/>
</dbReference>
<accession>A0ABW4N240</accession>
<evidence type="ECO:0000256" key="2">
    <source>
        <dbReference type="ARBA" id="ARBA00022679"/>
    </source>
</evidence>
<dbReference type="PANTHER" id="PTHR34136:SF1">
    <property type="entry name" value="UDP-N-ACETYL-D-MANNOSAMINURONIC ACID TRANSFERASE"/>
    <property type="match status" value="1"/>
</dbReference>
<keyword evidence="2" id="KW-0808">Transferase</keyword>
<dbReference type="NCBIfam" id="TIGR00696">
    <property type="entry name" value="wecG_tagA_cpsF"/>
    <property type="match status" value="1"/>
</dbReference>
<dbReference type="InterPro" id="IPR004629">
    <property type="entry name" value="WecG_TagA_CpsF"/>
</dbReference>